<reference evidence="2 3" key="1">
    <citation type="journal article" date="2013" name="Proc. Natl. Acad. Sci. U.S.A.">
        <title>Fine-scale variation in meiotic recombination in Mimulus inferred from population shotgun sequencing.</title>
        <authorList>
            <person name="Hellsten U."/>
            <person name="Wright K.M."/>
            <person name="Jenkins J."/>
            <person name="Shu S."/>
            <person name="Yuan Y."/>
            <person name="Wessler S.R."/>
            <person name="Schmutz J."/>
            <person name="Willis J.H."/>
            <person name="Rokhsar D.S."/>
        </authorList>
    </citation>
    <scope>NUCLEOTIDE SEQUENCE [LARGE SCALE GENOMIC DNA]</scope>
    <source>
        <strain evidence="3">cv. DUN x IM62</strain>
    </source>
</reference>
<gene>
    <name evidence="2" type="ORF">MIMGU_mgv11b017481mg</name>
</gene>
<keyword evidence="1" id="KW-0472">Membrane</keyword>
<organism evidence="2 3">
    <name type="scientific">Erythranthe guttata</name>
    <name type="common">Yellow monkey flower</name>
    <name type="synonym">Mimulus guttatus</name>
    <dbReference type="NCBI Taxonomy" id="4155"/>
    <lineage>
        <taxon>Eukaryota</taxon>
        <taxon>Viridiplantae</taxon>
        <taxon>Streptophyta</taxon>
        <taxon>Embryophyta</taxon>
        <taxon>Tracheophyta</taxon>
        <taxon>Spermatophyta</taxon>
        <taxon>Magnoliopsida</taxon>
        <taxon>eudicotyledons</taxon>
        <taxon>Gunneridae</taxon>
        <taxon>Pentapetalae</taxon>
        <taxon>asterids</taxon>
        <taxon>lamiids</taxon>
        <taxon>Lamiales</taxon>
        <taxon>Phrymaceae</taxon>
        <taxon>Erythranthe</taxon>
    </lineage>
</organism>
<accession>A0A022QK10</accession>
<evidence type="ECO:0000313" key="2">
    <source>
        <dbReference type="EMBL" id="EYU26845.1"/>
    </source>
</evidence>
<dbReference type="EMBL" id="KI631558">
    <property type="protein sequence ID" value="EYU26845.1"/>
    <property type="molecule type" value="Genomic_DNA"/>
</dbReference>
<dbReference type="AlphaFoldDB" id="A0A022QK10"/>
<feature type="transmembrane region" description="Helical" evidence="1">
    <location>
        <begin position="7"/>
        <end position="27"/>
    </location>
</feature>
<keyword evidence="1" id="KW-0812">Transmembrane</keyword>
<name>A0A022QK10_ERYGU</name>
<protein>
    <submittedName>
        <fullName evidence="2">Uncharacterized protein</fullName>
    </submittedName>
</protein>
<dbReference type="Proteomes" id="UP000030748">
    <property type="component" value="Unassembled WGS sequence"/>
</dbReference>
<keyword evidence="1" id="KW-1133">Transmembrane helix</keyword>
<evidence type="ECO:0000256" key="1">
    <source>
        <dbReference type="SAM" id="Phobius"/>
    </source>
</evidence>
<proteinExistence type="predicted"/>
<keyword evidence="3" id="KW-1185">Reference proteome</keyword>
<evidence type="ECO:0000313" key="3">
    <source>
        <dbReference type="Proteomes" id="UP000030748"/>
    </source>
</evidence>
<sequence>MQFCVSTIVHAFVLLLMCVYFVARFFLHVSSCAFVSSNYSTTLLRMYSCAYFFTCTFVHVRLSECVCAARFFLHVSSCAFVSSNYSTYFHDRFWNPILTMLESEFGNLTLDRNCSQLK</sequence>